<keyword evidence="3" id="KW-1185">Reference proteome</keyword>
<reference evidence="2" key="1">
    <citation type="journal article" date="2023" name="Nat. Microbiol.">
        <title>Babesia duncani multi-omics identifies virulence factors and drug targets.</title>
        <authorList>
            <person name="Singh P."/>
            <person name="Lonardi S."/>
            <person name="Liang Q."/>
            <person name="Vydyam P."/>
            <person name="Khabirova E."/>
            <person name="Fang T."/>
            <person name="Gihaz S."/>
            <person name="Thekkiniath J."/>
            <person name="Munshi M."/>
            <person name="Abel S."/>
            <person name="Ciampossin L."/>
            <person name="Batugedara G."/>
            <person name="Gupta M."/>
            <person name="Lu X.M."/>
            <person name="Lenz T."/>
            <person name="Chakravarty S."/>
            <person name="Cornillot E."/>
            <person name="Hu Y."/>
            <person name="Ma W."/>
            <person name="Gonzalez L.M."/>
            <person name="Sanchez S."/>
            <person name="Estrada K."/>
            <person name="Sanchez-Flores A."/>
            <person name="Montero E."/>
            <person name="Harb O.S."/>
            <person name="Le Roch K.G."/>
            <person name="Mamoun C.B."/>
        </authorList>
    </citation>
    <scope>NUCLEOTIDE SEQUENCE</scope>
    <source>
        <strain evidence="2">WA1</strain>
    </source>
</reference>
<feature type="region of interest" description="Disordered" evidence="1">
    <location>
        <begin position="269"/>
        <end position="289"/>
    </location>
</feature>
<sequence>MPRYNAVQCMGFMLENTSLQKFVNSRLKVPIEFLTHSDFTCILEGFRVIAKACNKDNWRELIPEIMATLKGSCVGQQRFMIPLAIEAIDRSIPQEDEFFIQSLFNVAKVTSIAKDTRLDEYFRNIFQDSPKSKVCKSVLKQRVQLVQAFAQRLLDPDGIPEPLLGAAIYMIGEHGHMTLGIISIQGQLQWLGQSSLIAPKEIHNRIIDALGKIAIRHPDFTKDVATRLQAYIEHPDIVVQSQACELLRLVNTGLLHELALQDAPKSLGTRDAISTPAGPGPQRRQENHNLHGSWTVYQSRDLDIVMDRGTRGSECRISLKITNVSNGRLSIKSWDMTACTGLEAKSHSDIKVSLEPTESVKHRLSLVSRFNIDAAPTYTLQYHHHKHGAAHAEFQLPVEFAPKALKH</sequence>
<comment type="caution">
    <text evidence="2">The sequence shown here is derived from an EMBL/GenBank/DDBJ whole genome shotgun (WGS) entry which is preliminary data.</text>
</comment>
<dbReference type="Gene3D" id="1.25.10.10">
    <property type="entry name" value="Leucine-rich Repeat Variant"/>
    <property type="match status" value="1"/>
</dbReference>
<gene>
    <name evidence="2" type="ORF">BdWA1_000491</name>
</gene>
<evidence type="ECO:0000313" key="2">
    <source>
        <dbReference type="EMBL" id="KAK2197491.1"/>
    </source>
</evidence>
<dbReference type="SUPFAM" id="SSF48371">
    <property type="entry name" value="ARM repeat"/>
    <property type="match status" value="1"/>
</dbReference>
<organism evidence="2 3">
    <name type="scientific">Babesia duncani</name>
    <dbReference type="NCBI Taxonomy" id="323732"/>
    <lineage>
        <taxon>Eukaryota</taxon>
        <taxon>Sar</taxon>
        <taxon>Alveolata</taxon>
        <taxon>Apicomplexa</taxon>
        <taxon>Aconoidasida</taxon>
        <taxon>Piroplasmida</taxon>
        <taxon>Babesiidae</taxon>
        <taxon>Babesia</taxon>
    </lineage>
</organism>
<evidence type="ECO:0000313" key="3">
    <source>
        <dbReference type="Proteomes" id="UP001214638"/>
    </source>
</evidence>
<dbReference type="EMBL" id="JALLKP010000001">
    <property type="protein sequence ID" value="KAK2197491.1"/>
    <property type="molecule type" value="Genomic_DNA"/>
</dbReference>
<dbReference type="InterPro" id="IPR011989">
    <property type="entry name" value="ARM-like"/>
</dbReference>
<dbReference type="Proteomes" id="UP001214638">
    <property type="component" value="Unassembled WGS sequence"/>
</dbReference>
<protein>
    <submittedName>
        <fullName evidence="2">Bifunctional Armadillo-like helical/Armadillo-type fold</fullName>
    </submittedName>
</protein>
<accession>A0AAD9PM92</accession>
<dbReference type="InterPro" id="IPR016024">
    <property type="entry name" value="ARM-type_fold"/>
</dbReference>
<dbReference type="RefSeq" id="XP_067804333.1">
    <property type="nucleotide sequence ID" value="XM_067945542.1"/>
</dbReference>
<dbReference type="AlphaFoldDB" id="A0AAD9PM92"/>
<proteinExistence type="predicted"/>
<name>A0AAD9PM92_9APIC</name>
<dbReference type="KEGG" id="bdw:94334789"/>
<evidence type="ECO:0000256" key="1">
    <source>
        <dbReference type="SAM" id="MobiDB-lite"/>
    </source>
</evidence>
<dbReference type="GeneID" id="94334789"/>